<evidence type="ECO:0000256" key="1">
    <source>
        <dbReference type="SAM" id="SignalP"/>
    </source>
</evidence>
<name>A0ABV2SS60_9FLAO</name>
<dbReference type="PROSITE" id="PS51257">
    <property type="entry name" value="PROKAR_LIPOPROTEIN"/>
    <property type="match status" value="1"/>
</dbReference>
<keyword evidence="4" id="KW-1185">Reference proteome</keyword>
<dbReference type="EMBL" id="JBEXAE010000001">
    <property type="protein sequence ID" value="MET6989370.1"/>
    <property type="molecule type" value="Genomic_DNA"/>
</dbReference>
<protein>
    <submittedName>
        <fullName evidence="3">CAP domain-containing protein</fullName>
    </submittedName>
</protein>
<reference evidence="3 4" key="1">
    <citation type="submission" date="2024-07" db="EMBL/GenBank/DDBJ databases">
        <title>The genome sequence of type strain Sediminicola arcticus GDMCC 1.2805.</title>
        <authorList>
            <person name="Liu Y."/>
        </authorList>
    </citation>
    <scope>NUCLEOTIDE SEQUENCE [LARGE SCALE GENOMIC DNA]</scope>
    <source>
        <strain evidence="3 4">GDMCC 1.2805</strain>
    </source>
</reference>
<dbReference type="Pfam" id="PF00188">
    <property type="entry name" value="CAP"/>
    <property type="match status" value="1"/>
</dbReference>
<evidence type="ECO:0000259" key="2">
    <source>
        <dbReference type="Pfam" id="PF00188"/>
    </source>
</evidence>
<feature type="domain" description="SCP" evidence="2">
    <location>
        <begin position="46"/>
        <end position="156"/>
    </location>
</feature>
<dbReference type="InterPro" id="IPR035940">
    <property type="entry name" value="CAP_sf"/>
</dbReference>
<evidence type="ECO:0000313" key="4">
    <source>
        <dbReference type="Proteomes" id="UP001549799"/>
    </source>
</evidence>
<dbReference type="CDD" id="cd05379">
    <property type="entry name" value="CAP_bacterial"/>
    <property type="match status" value="1"/>
</dbReference>
<evidence type="ECO:0000313" key="3">
    <source>
        <dbReference type="EMBL" id="MET6989370.1"/>
    </source>
</evidence>
<proteinExistence type="predicted"/>
<keyword evidence="1" id="KW-0732">Signal</keyword>
<dbReference type="SUPFAM" id="SSF55797">
    <property type="entry name" value="PR-1-like"/>
    <property type="match status" value="1"/>
</dbReference>
<dbReference type="RefSeq" id="WP_354613739.1">
    <property type="nucleotide sequence ID" value="NZ_JBEXAE010000001.1"/>
</dbReference>
<dbReference type="InterPro" id="IPR014044">
    <property type="entry name" value="CAP_dom"/>
</dbReference>
<comment type="caution">
    <text evidence="3">The sequence shown here is derived from an EMBL/GenBank/DDBJ whole genome shotgun (WGS) entry which is preliminary data.</text>
</comment>
<sequence length="158" mass="17592">MKTRLHLAAVVFFVLLVSSCSKESIDDSSIPKAENAVSVEQELLVMLNDYRTSLGYSSLNFSTVAYNYANDHTDYMIAMGTINHDNFSARASKISTEVNASIVAENVAKDYTSAKKAFDEWMASAGHRKNIEGDFSHTAVSVKKDKAGNFYYTQLFYK</sequence>
<dbReference type="Proteomes" id="UP001549799">
    <property type="component" value="Unassembled WGS sequence"/>
</dbReference>
<gene>
    <name evidence="3" type="ORF">ABXZ36_01760</name>
</gene>
<feature type="chain" id="PRO_5047379431" evidence="1">
    <location>
        <begin position="24"/>
        <end position="158"/>
    </location>
</feature>
<accession>A0ABV2SS60</accession>
<dbReference type="PANTHER" id="PTHR31157:SF30">
    <property type="entry name" value="SCP DOMAIN-CONTAINING PROTEIN"/>
    <property type="match status" value="1"/>
</dbReference>
<dbReference type="Gene3D" id="3.40.33.10">
    <property type="entry name" value="CAP"/>
    <property type="match status" value="1"/>
</dbReference>
<organism evidence="3 4">
    <name type="scientific">Sediminicola arcticus</name>
    <dbReference type="NCBI Taxonomy" id="1574308"/>
    <lineage>
        <taxon>Bacteria</taxon>
        <taxon>Pseudomonadati</taxon>
        <taxon>Bacteroidota</taxon>
        <taxon>Flavobacteriia</taxon>
        <taxon>Flavobacteriales</taxon>
        <taxon>Flavobacteriaceae</taxon>
        <taxon>Sediminicola</taxon>
    </lineage>
</organism>
<feature type="signal peptide" evidence="1">
    <location>
        <begin position="1"/>
        <end position="23"/>
    </location>
</feature>
<dbReference type="PANTHER" id="PTHR31157">
    <property type="entry name" value="SCP DOMAIN-CONTAINING PROTEIN"/>
    <property type="match status" value="1"/>
</dbReference>